<evidence type="ECO:0000313" key="2">
    <source>
        <dbReference type="Proteomes" id="UP001229244"/>
    </source>
</evidence>
<dbReference type="RefSeq" id="WP_306886346.1">
    <property type="nucleotide sequence ID" value="NZ_JAUSUL010000003.1"/>
</dbReference>
<dbReference type="EMBL" id="JAUSUL010000003">
    <property type="protein sequence ID" value="MDQ0316464.1"/>
    <property type="molecule type" value="Genomic_DNA"/>
</dbReference>
<dbReference type="Proteomes" id="UP001229244">
    <property type="component" value="Unassembled WGS sequence"/>
</dbReference>
<reference evidence="1" key="1">
    <citation type="submission" date="2023-07" db="EMBL/GenBank/DDBJ databases">
        <title>Genomic Encyclopedia of Type Strains, Phase IV (KMG-IV): sequencing the most valuable type-strain genomes for metagenomic binning, comparative biology and taxonomic classification.</title>
        <authorList>
            <person name="Goeker M."/>
        </authorList>
    </citation>
    <scope>NUCLEOTIDE SEQUENCE</scope>
    <source>
        <strain evidence="1">DSM 21202</strain>
    </source>
</reference>
<protein>
    <submittedName>
        <fullName evidence="1">Uncharacterized protein</fullName>
    </submittedName>
</protein>
<name>A0AAE3VPJ5_9HYPH</name>
<organism evidence="1 2">
    <name type="scientific">Amorphus orientalis</name>
    <dbReference type="NCBI Taxonomy" id="649198"/>
    <lineage>
        <taxon>Bacteria</taxon>
        <taxon>Pseudomonadati</taxon>
        <taxon>Pseudomonadota</taxon>
        <taxon>Alphaproteobacteria</taxon>
        <taxon>Hyphomicrobiales</taxon>
        <taxon>Amorphaceae</taxon>
        <taxon>Amorphus</taxon>
    </lineage>
</organism>
<evidence type="ECO:0000313" key="1">
    <source>
        <dbReference type="EMBL" id="MDQ0316464.1"/>
    </source>
</evidence>
<sequence>MFHSLRSIGPGDGGRPAAFLCAEESISRSDWLNLNEKELLNLLNLEPFLIDQVFQPDRKRL</sequence>
<proteinExistence type="predicted"/>
<accession>A0AAE3VPJ5</accession>
<keyword evidence="2" id="KW-1185">Reference proteome</keyword>
<gene>
    <name evidence="1" type="ORF">J2S73_002940</name>
</gene>
<dbReference type="AlphaFoldDB" id="A0AAE3VPJ5"/>
<comment type="caution">
    <text evidence="1">The sequence shown here is derived from an EMBL/GenBank/DDBJ whole genome shotgun (WGS) entry which is preliminary data.</text>
</comment>